<proteinExistence type="predicted"/>
<dbReference type="Proteomes" id="UP000199309">
    <property type="component" value="Unassembled WGS sequence"/>
</dbReference>
<keyword evidence="3" id="KW-1185">Reference proteome</keyword>
<reference evidence="2 3" key="1">
    <citation type="submission" date="2016-10" db="EMBL/GenBank/DDBJ databases">
        <authorList>
            <person name="de Groot N.N."/>
        </authorList>
    </citation>
    <scope>NUCLEOTIDE SEQUENCE [LARGE SCALE GENOMIC DNA]</scope>
    <source>
        <strain evidence="2 3">DSM 16981</strain>
    </source>
</reference>
<evidence type="ECO:0000256" key="1">
    <source>
        <dbReference type="SAM" id="Coils"/>
    </source>
</evidence>
<sequence length="93" mass="10775">MMNCTMYRNDFNKRIDPDRLPNSAIQRIRDSYPELSYISGQLDGVAKDMRNNAENDYSKSRLNESLTKLEVIVDDIRAEMDELEIARQSVSAE</sequence>
<dbReference type="EMBL" id="FNHQ01000001">
    <property type="protein sequence ID" value="SDM09493.1"/>
    <property type="molecule type" value="Genomic_DNA"/>
</dbReference>
<evidence type="ECO:0000313" key="2">
    <source>
        <dbReference type="EMBL" id="SDM09493.1"/>
    </source>
</evidence>
<dbReference type="STRING" id="349095.SAMN05660299_00214"/>
<gene>
    <name evidence="2" type="ORF">SAMN05660299_00214</name>
</gene>
<organism evidence="2 3">
    <name type="scientific">Megasphaera paucivorans</name>
    <dbReference type="NCBI Taxonomy" id="349095"/>
    <lineage>
        <taxon>Bacteria</taxon>
        <taxon>Bacillati</taxon>
        <taxon>Bacillota</taxon>
        <taxon>Negativicutes</taxon>
        <taxon>Veillonellales</taxon>
        <taxon>Veillonellaceae</taxon>
        <taxon>Megasphaera</taxon>
    </lineage>
</organism>
<protein>
    <submittedName>
        <fullName evidence="2">Uncharacterized protein</fullName>
    </submittedName>
</protein>
<accession>A0A1G9QEU2</accession>
<feature type="coiled-coil region" evidence="1">
    <location>
        <begin position="59"/>
        <end position="93"/>
    </location>
</feature>
<evidence type="ECO:0000313" key="3">
    <source>
        <dbReference type="Proteomes" id="UP000199309"/>
    </source>
</evidence>
<dbReference type="AlphaFoldDB" id="A0A1G9QEU2"/>
<name>A0A1G9QEU2_9FIRM</name>
<dbReference type="RefSeq" id="WP_091647404.1">
    <property type="nucleotide sequence ID" value="NZ_FNHQ01000001.1"/>
</dbReference>
<keyword evidence="1" id="KW-0175">Coiled coil</keyword>